<reference evidence="3" key="1">
    <citation type="submission" date="2025-08" db="UniProtKB">
        <authorList>
            <consortium name="RefSeq"/>
        </authorList>
    </citation>
    <scope>IDENTIFICATION</scope>
    <source>
        <tissue evidence="3">Stem</tissue>
    </source>
</reference>
<proteinExistence type="predicted"/>
<dbReference type="Gene3D" id="1.25.40.20">
    <property type="entry name" value="Ankyrin repeat-containing domain"/>
    <property type="match status" value="2"/>
</dbReference>
<feature type="domain" description="PGG" evidence="1">
    <location>
        <begin position="341"/>
        <end position="383"/>
    </location>
</feature>
<dbReference type="Pfam" id="PF13962">
    <property type="entry name" value="PGG"/>
    <property type="match status" value="1"/>
</dbReference>
<evidence type="ECO:0000313" key="3">
    <source>
        <dbReference type="RefSeq" id="XP_050935723.1"/>
    </source>
</evidence>
<sequence>MKGDWKAAEKLDQKHKGILLSIINEDRKESALHIATRFNNTAFVKNLIDSQLNDLTEDHLEAENRYGNTPLRIAAISGAEDIAKLVVDRHKELVHKRVTGKASNYTWSQENTPILIAARYKQFHMVTHFLRAMDSPDKNTEILKKLLFSFIDSNDYGCKHIYRNEIMQTKAHHMVEKLWKVVKDKIKDQNSENDRWILHPTSMLHDAASVGNVEFLRVILKEKPDLLRKLDKDQKTIFHVAVEMRQRNVFNLIYDMDLFNPDDLSYYFNEENKSLLDLTTKPIPSHLDQVSGAVFQMHQEYLWFKEVEYIERITIRKNRRKMENTQESFIKGHTQLMKEGEEWVKSTANSCMVVATLIATVVFTAAFTVPGGNNGNNGVPLFNSFDLIFNCNSTVHVDADFSKGQKRFSVLVAIAVGAWSWISLPFCAGNGVGFRCLLVLAL</sequence>
<organism evidence="2 3">
    <name type="scientific">Cucumis melo</name>
    <name type="common">Muskmelon</name>
    <dbReference type="NCBI Taxonomy" id="3656"/>
    <lineage>
        <taxon>Eukaryota</taxon>
        <taxon>Viridiplantae</taxon>
        <taxon>Streptophyta</taxon>
        <taxon>Embryophyta</taxon>
        <taxon>Tracheophyta</taxon>
        <taxon>Spermatophyta</taxon>
        <taxon>Magnoliopsida</taxon>
        <taxon>eudicotyledons</taxon>
        <taxon>Gunneridae</taxon>
        <taxon>Pentapetalae</taxon>
        <taxon>rosids</taxon>
        <taxon>fabids</taxon>
        <taxon>Cucurbitales</taxon>
        <taxon>Cucurbitaceae</taxon>
        <taxon>Benincaseae</taxon>
        <taxon>Cucumis</taxon>
    </lineage>
</organism>
<gene>
    <name evidence="3" type="primary">LOC103485164</name>
</gene>
<dbReference type="Proteomes" id="UP001652600">
    <property type="component" value="Chromosome 12"/>
</dbReference>
<dbReference type="InterPro" id="IPR036770">
    <property type="entry name" value="Ankyrin_rpt-contain_sf"/>
</dbReference>
<dbReference type="Pfam" id="PF12796">
    <property type="entry name" value="Ank_2"/>
    <property type="match status" value="1"/>
</dbReference>
<dbReference type="PANTHER" id="PTHR24177:SF292">
    <property type="entry name" value="ANKYRIN REPEAT FAMILY PROTEIN-RELATED"/>
    <property type="match status" value="1"/>
</dbReference>
<dbReference type="SMART" id="SM00248">
    <property type="entry name" value="ANK"/>
    <property type="match status" value="5"/>
</dbReference>
<name>A0ABM3KD63_CUCME</name>
<dbReference type="GeneID" id="103485164"/>
<dbReference type="RefSeq" id="XP_050935723.1">
    <property type="nucleotide sequence ID" value="XM_051079766.1"/>
</dbReference>
<dbReference type="InterPro" id="IPR002110">
    <property type="entry name" value="Ankyrin_rpt"/>
</dbReference>
<dbReference type="InterPro" id="IPR026961">
    <property type="entry name" value="PGG_dom"/>
</dbReference>
<dbReference type="PANTHER" id="PTHR24177">
    <property type="entry name" value="CASKIN"/>
    <property type="match status" value="1"/>
</dbReference>
<keyword evidence="2" id="KW-1185">Reference proteome</keyword>
<accession>A0ABM3KD63</accession>
<evidence type="ECO:0000313" key="2">
    <source>
        <dbReference type="Proteomes" id="UP001652600"/>
    </source>
</evidence>
<protein>
    <submittedName>
        <fullName evidence="3">Ankyrin repeat-containing protein NPR4-like</fullName>
    </submittedName>
</protein>
<dbReference type="SUPFAM" id="SSF48403">
    <property type="entry name" value="Ankyrin repeat"/>
    <property type="match status" value="1"/>
</dbReference>
<evidence type="ECO:0000259" key="1">
    <source>
        <dbReference type="Pfam" id="PF13962"/>
    </source>
</evidence>